<dbReference type="NCBIfam" id="TIGR00034">
    <property type="entry name" value="aroFGH"/>
    <property type="match status" value="1"/>
</dbReference>
<dbReference type="GO" id="GO:0003849">
    <property type="term" value="F:3-deoxy-7-phosphoheptulonate synthase activity"/>
    <property type="evidence" value="ECO:0007669"/>
    <property type="project" value="UniProtKB-EC"/>
</dbReference>
<evidence type="ECO:0000313" key="10">
    <source>
        <dbReference type="EMBL" id="MCW4472962.1"/>
    </source>
</evidence>
<dbReference type="InterPro" id="IPR006218">
    <property type="entry name" value="DAHP1/KDSA"/>
</dbReference>
<dbReference type="InterPro" id="IPR013785">
    <property type="entry name" value="Aldolase_TIM"/>
</dbReference>
<evidence type="ECO:0000256" key="2">
    <source>
        <dbReference type="ARBA" id="ARBA00004688"/>
    </source>
</evidence>
<reference evidence="10 11" key="1">
    <citation type="submission" date="2022-10" db="EMBL/GenBank/DDBJ databases">
        <title>Xanthomonas sp. H13-6.</title>
        <authorList>
            <person name="Liu X."/>
            <person name="Deng Z."/>
            <person name="Jiang Y."/>
            <person name="Yu T."/>
            <person name="Ai J."/>
        </authorList>
    </citation>
    <scope>NUCLEOTIDE SEQUENCE [LARGE SCALE GENOMIC DNA]</scope>
    <source>
        <strain evidence="10 11">H13-6</strain>
    </source>
</reference>
<dbReference type="SUPFAM" id="SSF51569">
    <property type="entry name" value="Aldolase"/>
    <property type="match status" value="1"/>
</dbReference>
<comment type="caution">
    <text evidence="10">The sequence shown here is derived from an EMBL/GenBank/DDBJ whole genome shotgun (WGS) entry which is preliminary data.</text>
</comment>
<evidence type="ECO:0000313" key="11">
    <source>
        <dbReference type="Proteomes" id="UP001209922"/>
    </source>
</evidence>
<keyword evidence="11" id="KW-1185">Reference proteome</keyword>
<feature type="domain" description="DAHP synthetase I/KDSA" evidence="9">
    <location>
        <begin position="45"/>
        <end position="338"/>
    </location>
</feature>
<dbReference type="PANTHER" id="PTHR21225:SF12">
    <property type="entry name" value="PHOSPHO-2-DEHYDRO-3-DEOXYHEPTONATE ALDOLASE, TYROSINE-INHIBITED"/>
    <property type="match status" value="1"/>
</dbReference>
<dbReference type="NCBIfam" id="NF009396">
    <property type="entry name" value="PRK12756.1"/>
    <property type="match status" value="1"/>
</dbReference>
<dbReference type="PIRSF" id="PIRSF001361">
    <property type="entry name" value="DAHP_synthase"/>
    <property type="match status" value="1"/>
</dbReference>
<dbReference type="RefSeq" id="WP_265127947.1">
    <property type="nucleotide sequence ID" value="NZ_JAPCHY010000008.1"/>
</dbReference>
<dbReference type="InterPro" id="IPR006219">
    <property type="entry name" value="DAHP_synth_1"/>
</dbReference>
<protein>
    <recommendedName>
        <fullName evidence="8">Phospho-2-dehydro-3-deoxyheptonate aldolase</fullName>
        <ecNumber evidence="8">2.5.1.54</ecNumber>
    </recommendedName>
</protein>
<dbReference type="Pfam" id="PF00793">
    <property type="entry name" value="DAHP_synth_1"/>
    <property type="match status" value="1"/>
</dbReference>
<evidence type="ECO:0000259" key="9">
    <source>
        <dbReference type="Pfam" id="PF00793"/>
    </source>
</evidence>
<evidence type="ECO:0000256" key="4">
    <source>
        <dbReference type="ARBA" id="ARBA00022605"/>
    </source>
</evidence>
<name>A0ABT3JWV3_9XANT</name>
<evidence type="ECO:0000256" key="1">
    <source>
        <dbReference type="ARBA" id="ARBA00003726"/>
    </source>
</evidence>
<dbReference type="EMBL" id="JAPCHY010000008">
    <property type="protein sequence ID" value="MCW4472962.1"/>
    <property type="molecule type" value="Genomic_DNA"/>
</dbReference>
<comment type="function">
    <text evidence="1 8">Stereospecific condensation of phosphoenolpyruvate (PEP) and D-erythrose-4-phosphate (E4P) giving rise to 3-deoxy-D-arabino-heptulosonate-7-phosphate (DAHP).</text>
</comment>
<proteinExistence type="inferred from homology"/>
<dbReference type="Proteomes" id="UP001209922">
    <property type="component" value="Unassembled WGS sequence"/>
</dbReference>
<evidence type="ECO:0000256" key="7">
    <source>
        <dbReference type="ARBA" id="ARBA00047508"/>
    </source>
</evidence>
<evidence type="ECO:0000256" key="3">
    <source>
        <dbReference type="ARBA" id="ARBA00007985"/>
    </source>
</evidence>
<comment type="similarity">
    <text evidence="3 8">Belongs to the class-I DAHP synthase family.</text>
</comment>
<evidence type="ECO:0000256" key="6">
    <source>
        <dbReference type="ARBA" id="ARBA00023141"/>
    </source>
</evidence>
<comment type="pathway">
    <text evidence="2 8">Metabolic intermediate biosynthesis; chorismate biosynthesis; chorismate from D-erythrose 4-phosphate and phosphoenolpyruvate: step 1/7.</text>
</comment>
<keyword evidence="4 8" id="KW-0028">Amino-acid biosynthesis</keyword>
<dbReference type="PANTHER" id="PTHR21225">
    <property type="entry name" value="PHOSPHO-2-DEHYDRO-3-DEOXYHEPTONATE ALDOLASE DAHP SYNTHETASE"/>
    <property type="match status" value="1"/>
</dbReference>
<keyword evidence="6 8" id="KW-0057">Aromatic amino acid biosynthesis</keyword>
<comment type="catalytic activity">
    <reaction evidence="7 8">
        <text>D-erythrose 4-phosphate + phosphoenolpyruvate + H2O = 7-phospho-2-dehydro-3-deoxy-D-arabino-heptonate + phosphate</text>
        <dbReference type="Rhea" id="RHEA:14717"/>
        <dbReference type="ChEBI" id="CHEBI:15377"/>
        <dbReference type="ChEBI" id="CHEBI:16897"/>
        <dbReference type="ChEBI" id="CHEBI:43474"/>
        <dbReference type="ChEBI" id="CHEBI:58394"/>
        <dbReference type="ChEBI" id="CHEBI:58702"/>
        <dbReference type="EC" id="2.5.1.54"/>
    </reaction>
</comment>
<accession>A0ABT3JWV3</accession>
<dbReference type="NCBIfam" id="NF009395">
    <property type="entry name" value="PRK12755.1"/>
    <property type="match status" value="1"/>
</dbReference>
<evidence type="ECO:0000256" key="5">
    <source>
        <dbReference type="ARBA" id="ARBA00022679"/>
    </source>
</evidence>
<dbReference type="Gene3D" id="3.20.20.70">
    <property type="entry name" value="Aldolase class I"/>
    <property type="match status" value="1"/>
</dbReference>
<sequence>MPPHTDDLRIRKIEPLTPPAQLLALLPCDEQASDTVSASRAALHRILHGRDDRLAVVIGPCSIHDPVAAIEYAQRLKPLRDALAGELEIVMRVYFEKPRTTVGWKGLINDPDLDGSFNINKGLRVARGLLRDINKLGLPAGVEFLDVISPQYIADLVAWGAIGARTTESQVHRELASGLSCPVGFKNGTSGDIKIAADAVGAASHPHHFLSVTKQGDTAIVATRGNPDCHVILRGGKTPNFDAASVQAACEVLGRSQLAPRLMIDASHANSGKQPENQPAVIGDIAAQLEAGEQRIVGVMVESHLVGGRQELVEGQPLTYGQSITDGCIDWDTSVQVLERLAAAVRTRRTQAQQAA</sequence>
<organism evidence="10 11">
    <name type="scientific">Xanthomonas chitinilytica</name>
    <dbReference type="NCBI Taxonomy" id="2989819"/>
    <lineage>
        <taxon>Bacteria</taxon>
        <taxon>Pseudomonadati</taxon>
        <taxon>Pseudomonadota</taxon>
        <taxon>Gammaproteobacteria</taxon>
        <taxon>Lysobacterales</taxon>
        <taxon>Lysobacteraceae</taxon>
        <taxon>Xanthomonas</taxon>
    </lineage>
</organism>
<dbReference type="EC" id="2.5.1.54" evidence="8"/>
<gene>
    <name evidence="10" type="ORF">OK345_10645</name>
</gene>
<evidence type="ECO:0000256" key="8">
    <source>
        <dbReference type="PIRNR" id="PIRNR001361"/>
    </source>
</evidence>
<keyword evidence="5 8" id="KW-0808">Transferase</keyword>